<dbReference type="CDD" id="cd00014">
    <property type="entry name" value="CH_SF"/>
    <property type="match status" value="1"/>
</dbReference>
<name>A0AA35RHA5_GEOBA</name>
<feature type="region of interest" description="Disordered" evidence="4">
    <location>
        <begin position="135"/>
        <end position="161"/>
    </location>
</feature>
<dbReference type="InterPro" id="IPR001452">
    <property type="entry name" value="SH3_domain"/>
</dbReference>
<dbReference type="InterPro" id="IPR036028">
    <property type="entry name" value="SH3-like_dom_sf"/>
</dbReference>
<reference evidence="7" key="1">
    <citation type="submission" date="2023-03" db="EMBL/GenBank/DDBJ databases">
        <authorList>
            <person name="Steffen K."/>
            <person name="Cardenas P."/>
        </authorList>
    </citation>
    <scope>NUCLEOTIDE SEQUENCE</scope>
</reference>
<proteinExistence type="predicted"/>
<dbReference type="SUPFAM" id="SSF47576">
    <property type="entry name" value="Calponin-homology domain, CH-domain"/>
    <property type="match status" value="1"/>
</dbReference>
<dbReference type="PROSITE" id="PS50002">
    <property type="entry name" value="SH3"/>
    <property type="match status" value="1"/>
</dbReference>
<feature type="non-terminal residue" evidence="7">
    <location>
        <position position="258"/>
    </location>
</feature>
<evidence type="ECO:0000256" key="3">
    <source>
        <dbReference type="PROSITE-ProRule" id="PRU00192"/>
    </source>
</evidence>
<dbReference type="PANTHER" id="PTHR46026">
    <property type="entry name" value="RHO-TYPE GUANINE NUCLEOTIDE EXCHANGE FACTOR, ISOFORM F"/>
    <property type="match status" value="1"/>
</dbReference>
<dbReference type="PANTHER" id="PTHR46026:SF1">
    <property type="entry name" value="RHO-TYPE GUANINE NUCLEOTIDE EXCHANGE FACTOR, ISOFORM F"/>
    <property type="match status" value="1"/>
</dbReference>
<feature type="domain" description="SH3" evidence="5">
    <location>
        <begin position="163"/>
        <end position="222"/>
    </location>
</feature>
<dbReference type="InterPro" id="IPR036872">
    <property type="entry name" value="CH_dom_sf"/>
</dbReference>
<evidence type="ECO:0000256" key="1">
    <source>
        <dbReference type="ARBA" id="ARBA00022443"/>
    </source>
</evidence>
<sequence length="258" mass="27911">MSASGRGGSDVTLTDLREWLQALGLEVEPAEDEGAVAEQLRDGVLLCHLVNKIRPGSVELIKQRRSSGDAEENILRFLQACTTLGIKKIFRPADLLNKRDYSPVLITLQELYQVAAGMGLGIEFSRHKRQSRSSGAVLGSTDASGNTSSQGSLSGGEEDGEGDGPAFYRAIYPFPGANEDELQFEKGDVIQVTRVVDGGWWEGVLDGCCGWFPGNYVKKVTDTVGQQSAVGADGPDVYHNLVVKDILDTEQAYLHDLH</sequence>
<keyword evidence="8" id="KW-1185">Reference proteome</keyword>
<dbReference type="PRINTS" id="PR00452">
    <property type="entry name" value="SH3DOMAIN"/>
</dbReference>
<comment type="caution">
    <text evidence="7">The sequence shown here is derived from an EMBL/GenBank/DDBJ whole genome shotgun (WGS) entry which is preliminary data.</text>
</comment>
<dbReference type="PROSITE" id="PS50021">
    <property type="entry name" value="CH"/>
    <property type="match status" value="1"/>
</dbReference>
<dbReference type="EMBL" id="CASHTH010001102">
    <property type="protein sequence ID" value="CAI8011474.1"/>
    <property type="molecule type" value="Genomic_DNA"/>
</dbReference>
<dbReference type="Gene3D" id="2.30.30.40">
    <property type="entry name" value="SH3 Domains"/>
    <property type="match status" value="1"/>
</dbReference>
<feature type="compositionally biased region" description="Polar residues" evidence="4">
    <location>
        <begin position="141"/>
        <end position="152"/>
    </location>
</feature>
<evidence type="ECO:0000313" key="8">
    <source>
        <dbReference type="Proteomes" id="UP001174909"/>
    </source>
</evidence>
<evidence type="ECO:0000313" key="7">
    <source>
        <dbReference type="EMBL" id="CAI8011474.1"/>
    </source>
</evidence>
<dbReference type="Gene3D" id="1.10.418.10">
    <property type="entry name" value="Calponin-like domain"/>
    <property type="match status" value="1"/>
</dbReference>
<dbReference type="AlphaFoldDB" id="A0AA35RHA5"/>
<dbReference type="InterPro" id="IPR001715">
    <property type="entry name" value="CH_dom"/>
</dbReference>
<evidence type="ECO:0000259" key="5">
    <source>
        <dbReference type="PROSITE" id="PS50002"/>
    </source>
</evidence>
<dbReference type="GO" id="GO:0005085">
    <property type="term" value="F:guanyl-nucleotide exchange factor activity"/>
    <property type="evidence" value="ECO:0007669"/>
    <property type="project" value="UniProtKB-KW"/>
</dbReference>
<dbReference type="GO" id="GO:0005737">
    <property type="term" value="C:cytoplasm"/>
    <property type="evidence" value="ECO:0007669"/>
    <property type="project" value="TreeGrafter"/>
</dbReference>
<organism evidence="7 8">
    <name type="scientific">Geodia barretti</name>
    <name type="common">Barrett's horny sponge</name>
    <dbReference type="NCBI Taxonomy" id="519541"/>
    <lineage>
        <taxon>Eukaryota</taxon>
        <taxon>Metazoa</taxon>
        <taxon>Porifera</taxon>
        <taxon>Demospongiae</taxon>
        <taxon>Heteroscleromorpha</taxon>
        <taxon>Tetractinellida</taxon>
        <taxon>Astrophorina</taxon>
        <taxon>Geodiidae</taxon>
        <taxon>Geodia</taxon>
    </lineage>
</organism>
<feature type="domain" description="Calponin-homology (CH)" evidence="6">
    <location>
        <begin position="10"/>
        <end position="116"/>
    </location>
</feature>
<evidence type="ECO:0000259" key="6">
    <source>
        <dbReference type="PROSITE" id="PS50021"/>
    </source>
</evidence>
<evidence type="ECO:0000256" key="2">
    <source>
        <dbReference type="ARBA" id="ARBA00022658"/>
    </source>
</evidence>
<protein>
    <submittedName>
        <fullName evidence="7">Rho guanine nucleotide exchange factor 7</fullName>
    </submittedName>
</protein>
<dbReference type="SUPFAM" id="SSF50044">
    <property type="entry name" value="SH3-domain"/>
    <property type="match status" value="1"/>
</dbReference>
<keyword evidence="2" id="KW-0344">Guanine-nucleotide releasing factor</keyword>
<keyword evidence="1 3" id="KW-0728">SH3 domain</keyword>
<dbReference type="Proteomes" id="UP001174909">
    <property type="component" value="Unassembled WGS sequence"/>
</dbReference>
<dbReference type="Pfam" id="PF00307">
    <property type="entry name" value="CH"/>
    <property type="match status" value="1"/>
</dbReference>
<accession>A0AA35RHA5</accession>
<dbReference type="SMART" id="SM00033">
    <property type="entry name" value="CH"/>
    <property type="match status" value="1"/>
</dbReference>
<dbReference type="Pfam" id="PF00018">
    <property type="entry name" value="SH3_1"/>
    <property type="match status" value="1"/>
</dbReference>
<dbReference type="SMART" id="SM00326">
    <property type="entry name" value="SH3"/>
    <property type="match status" value="1"/>
</dbReference>
<dbReference type="FunFam" id="2.30.30.40:FF:000072">
    <property type="entry name" value="Unconventional Myosin IB"/>
    <property type="match status" value="1"/>
</dbReference>
<gene>
    <name evidence="7" type="ORF">GBAR_LOCUS7399</name>
</gene>
<evidence type="ECO:0000256" key="4">
    <source>
        <dbReference type="SAM" id="MobiDB-lite"/>
    </source>
</evidence>